<proteinExistence type="predicted"/>
<gene>
    <name evidence="1" type="ORF">AC625_06740</name>
</gene>
<dbReference type="Proteomes" id="UP000037146">
    <property type="component" value="Unassembled WGS sequence"/>
</dbReference>
<reference evidence="2" key="1">
    <citation type="submission" date="2015-07" db="EMBL/GenBank/DDBJ databases">
        <title>Genome sequencing project for genomic taxonomy and phylogenomics of Bacillus-like bacteria.</title>
        <authorList>
            <person name="Liu B."/>
            <person name="Wang J."/>
            <person name="Zhu Y."/>
            <person name="Liu G."/>
            <person name="Chen Q."/>
            <person name="Chen Z."/>
            <person name="Lan J."/>
            <person name="Che J."/>
            <person name="Ge C."/>
            <person name="Shi H."/>
            <person name="Pan Z."/>
            <person name="Liu X."/>
        </authorList>
    </citation>
    <scope>NUCLEOTIDE SEQUENCE [LARGE SCALE GENOMIC DNA]</scope>
    <source>
        <strain evidence="2">FJAT-27997</strain>
    </source>
</reference>
<keyword evidence="2" id="KW-1185">Reference proteome</keyword>
<organism evidence="1 2">
    <name type="scientific">Peribacillus loiseleuriae</name>
    <dbReference type="NCBI Taxonomy" id="1679170"/>
    <lineage>
        <taxon>Bacteria</taxon>
        <taxon>Bacillati</taxon>
        <taxon>Bacillota</taxon>
        <taxon>Bacilli</taxon>
        <taxon>Bacillales</taxon>
        <taxon>Bacillaceae</taxon>
        <taxon>Peribacillus</taxon>
    </lineage>
</organism>
<dbReference type="OrthoDB" id="2112405at2"/>
<evidence type="ECO:0000313" key="2">
    <source>
        <dbReference type="Proteomes" id="UP000037146"/>
    </source>
</evidence>
<dbReference type="PATRIC" id="fig|1679170.3.peg.1449"/>
<evidence type="ECO:0008006" key="3">
    <source>
        <dbReference type="Google" id="ProtNLM"/>
    </source>
</evidence>
<dbReference type="EMBL" id="LFZW01000001">
    <property type="protein sequence ID" value="KMY49255.1"/>
    <property type="molecule type" value="Genomic_DNA"/>
</dbReference>
<sequence length="74" mass="8497">MLGLFIASLEKQIPVEIMYMNNKGVVTDRLIIVKGIDEKFIRAYCLKKRQPRLFIKSNILSAAKPRIRKGVNHA</sequence>
<dbReference type="STRING" id="1679170.AC625_06740"/>
<comment type="caution">
    <text evidence="1">The sequence shown here is derived from an EMBL/GenBank/DDBJ whole genome shotgun (WGS) entry which is preliminary data.</text>
</comment>
<protein>
    <recommendedName>
        <fullName evidence="3">WYL domain-containing protein</fullName>
    </recommendedName>
</protein>
<name>A0A0K9GRH2_9BACI</name>
<dbReference type="AlphaFoldDB" id="A0A0K9GRH2"/>
<evidence type="ECO:0000313" key="1">
    <source>
        <dbReference type="EMBL" id="KMY49255.1"/>
    </source>
</evidence>
<dbReference type="RefSeq" id="WP_049680589.1">
    <property type="nucleotide sequence ID" value="NZ_LFZW01000001.1"/>
</dbReference>
<accession>A0A0K9GRH2</accession>